<evidence type="ECO:0000313" key="4">
    <source>
        <dbReference type="EMBL" id="XDK32477.1"/>
    </source>
</evidence>
<dbReference type="PANTHER" id="PTHR12526:SF629">
    <property type="entry name" value="TEICHURONIC ACID BIOSYNTHESIS GLYCOSYLTRANSFERASE TUAH-RELATED"/>
    <property type="match status" value="1"/>
</dbReference>
<dbReference type="Pfam" id="PF00534">
    <property type="entry name" value="Glycos_transf_1"/>
    <property type="match status" value="1"/>
</dbReference>
<accession>A0AB39HKM1</accession>
<dbReference type="EMBL" id="CP162599">
    <property type="protein sequence ID" value="XDK32477.1"/>
    <property type="molecule type" value="Genomic_DNA"/>
</dbReference>
<keyword evidence="2 4" id="KW-0808">Transferase</keyword>
<protein>
    <submittedName>
        <fullName evidence="4">Glycosyltransferase</fullName>
        <ecNumber evidence="4">2.4.-.-</ecNumber>
    </submittedName>
</protein>
<evidence type="ECO:0000259" key="3">
    <source>
        <dbReference type="Pfam" id="PF00534"/>
    </source>
</evidence>
<proteinExistence type="predicted"/>
<dbReference type="EC" id="2.4.-.-" evidence="4"/>
<dbReference type="RefSeq" id="WP_368653165.1">
    <property type="nucleotide sequence ID" value="NZ_CP162599.1"/>
</dbReference>
<dbReference type="InterPro" id="IPR001296">
    <property type="entry name" value="Glyco_trans_1"/>
</dbReference>
<name>A0AB39HKM1_9BACI</name>
<evidence type="ECO:0000256" key="1">
    <source>
        <dbReference type="ARBA" id="ARBA00022676"/>
    </source>
</evidence>
<reference evidence="4" key="1">
    <citation type="submission" date="2024-07" db="EMBL/GenBank/DDBJ databases">
        <title>Halotolerant mesophilic bacterium Ornithinibacillus sp. 4-3, sp. nov., isolated from soil.</title>
        <authorList>
            <person name="Sidarenka A.V."/>
            <person name="Guliayeva D.E."/>
            <person name="Leanovich S.I."/>
            <person name="Hileuskaya K.S."/>
            <person name="Akhremchuk A.E."/>
            <person name="Sikolenko M.A."/>
            <person name="Valentovich L.N."/>
        </authorList>
    </citation>
    <scope>NUCLEOTIDE SEQUENCE</scope>
    <source>
        <strain evidence="4">4-3</strain>
    </source>
</reference>
<dbReference type="AlphaFoldDB" id="A0AB39HKM1"/>
<organism evidence="4">
    <name type="scientific">Ornithinibacillus sp. 4-3</name>
    <dbReference type="NCBI Taxonomy" id="3231488"/>
    <lineage>
        <taxon>Bacteria</taxon>
        <taxon>Bacillati</taxon>
        <taxon>Bacillota</taxon>
        <taxon>Bacilli</taxon>
        <taxon>Bacillales</taxon>
        <taxon>Bacillaceae</taxon>
        <taxon>Ornithinibacillus</taxon>
    </lineage>
</organism>
<dbReference type="Gene3D" id="3.40.50.2000">
    <property type="entry name" value="Glycogen Phosphorylase B"/>
    <property type="match status" value="2"/>
</dbReference>
<dbReference type="SUPFAM" id="SSF53756">
    <property type="entry name" value="UDP-Glycosyltransferase/glycogen phosphorylase"/>
    <property type="match status" value="1"/>
</dbReference>
<dbReference type="GO" id="GO:0016757">
    <property type="term" value="F:glycosyltransferase activity"/>
    <property type="evidence" value="ECO:0007669"/>
    <property type="project" value="UniProtKB-KW"/>
</dbReference>
<gene>
    <name evidence="4" type="ORF">AB4Y30_15940</name>
</gene>
<feature type="domain" description="Glycosyl transferase family 1" evidence="3">
    <location>
        <begin position="325"/>
        <end position="482"/>
    </location>
</feature>
<dbReference type="PANTHER" id="PTHR12526">
    <property type="entry name" value="GLYCOSYLTRANSFERASE"/>
    <property type="match status" value="1"/>
</dbReference>
<evidence type="ECO:0000256" key="2">
    <source>
        <dbReference type="ARBA" id="ARBA00022679"/>
    </source>
</evidence>
<sequence length="504" mass="59087">MQKTPVILVRSLKFERGGITRASIKRANMLAQKYKKVYIVTILFQQFHNDIISNLYKNGVLDKKVQVLNFFEYYKANHKKLFLRKQVQHKVNEKGFEVVQINQEEFTGYRYYEEGFYRKYKRYDDLGRLILIDHMDDAGNRIKREYYDEDEYLTRINFYNAHTKKIHFEQYFDKSGKCFLSVDIGYQPKRKENFSVYFGGKVESFATLYEMQKKWLGKVLKTMANPIVFSEMRRLDNMLLSVKHKSIKKVAVVHANHLASPYENYLNIDKSYENLFRKIGQFDKVVLLTKEQKKDIVTKVGKTDYFTVIPHAHEPLSIKNNKISTQRRNNVAVALTRYHPDKRLTESIEAFKQVVQKIPEAKLEIYGYGPSENELQNLIKKLGLENNVFLKGFSSKPKETYSSAACSLLTSIREGFGMVITESMAMGTPVVAYDFKYGPRDIIEDNVNGFLVENGNQEQLAERIISIMTNDELRDKLSKNALEVREKFSEKKYMQNWIDLIESL</sequence>
<keyword evidence="1 4" id="KW-0328">Glycosyltransferase</keyword>